<name>A0A3N4HJD3_ASCIM</name>
<dbReference type="PANTHER" id="PTHR43303">
    <property type="entry name" value="NADPH DEHYDROGENASE C23G7.10C-RELATED"/>
    <property type="match status" value="1"/>
</dbReference>
<keyword evidence="5" id="KW-0560">Oxidoreductase</keyword>
<reference evidence="7 8" key="1">
    <citation type="journal article" date="2018" name="Nat. Ecol. Evol.">
        <title>Pezizomycetes genomes reveal the molecular basis of ectomycorrhizal truffle lifestyle.</title>
        <authorList>
            <person name="Murat C."/>
            <person name="Payen T."/>
            <person name="Noel B."/>
            <person name="Kuo A."/>
            <person name="Morin E."/>
            <person name="Chen J."/>
            <person name="Kohler A."/>
            <person name="Krizsan K."/>
            <person name="Balestrini R."/>
            <person name="Da Silva C."/>
            <person name="Montanini B."/>
            <person name="Hainaut M."/>
            <person name="Levati E."/>
            <person name="Barry K.W."/>
            <person name="Belfiori B."/>
            <person name="Cichocki N."/>
            <person name="Clum A."/>
            <person name="Dockter R.B."/>
            <person name="Fauchery L."/>
            <person name="Guy J."/>
            <person name="Iotti M."/>
            <person name="Le Tacon F."/>
            <person name="Lindquist E.A."/>
            <person name="Lipzen A."/>
            <person name="Malagnac F."/>
            <person name="Mello A."/>
            <person name="Molinier V."/>
            <person name="Miyauchi S."/>
            <person name="Poulain J."/>
            <person name="Riccioni C."/>
            <person name="Rubini A."/>
            <person name="Sitrit Y."/>
            <person name="Splivallo R."/>
            <person name="Traeger S."/>
            <person name="Wang M."/>
            <person name="Zifcakova L."/>
            <person name="Wipf D."/>
            <person name="Zambonelli A."/>
            <person name="Paolocci F."/>
            <person name="Nowrousian M."/>
            <person name="Ottonello S."/>
            <person name="Baldrian P."/>
            <person name="Spatafora J.W."/>
            <person name="Henrissat B."/>
            <person name="Nagy L.G."/>
            <person name="Aury J.M."/>
            <person name="Wincker P."/>
            <person name="Grigoriev I.V."/>
            <person name="Bonfante P."/>
            <person name="Martin F.M."/>
        </authorList>
    </citation>
    <scope>NUCLEOTIDE SEQUENCE [LARGE SCALE GENOMIC DNA]</scope>
    <source>
        <strain evidence="7 8">RN42</strain>
    </source>
</reference>
<dbReference type="GO" id="GO:0010181">
    <property type="term" value="F:FMN binding"/>
    <property type="evidence" value="ECO:0007669"/>
    <property type="project" value="InterPro"/>
</dbReference>
<evidence type="ECO:0000259" key="6">
    <source>
        <dbReference type="Pfam" id="PF00724"/>
    </source>
</evidence>
<keyword evidence="8" id="KW-1185">Reference proteome</keyword>
<evidence type="ECO:0000256" key="2">
    <source>
        <dbReference type="ARBA" id="ARBA00022630"/>
    </source>
</evidence>
<dbReference type="SUPFAM" id="SSF51395">
    <property type="entry name" value="FMN-linked oxidoreductases"/>
    <property type="match status" value="1"/>
</dbReference>
<dbReference type="GO" id="GO:0050661">
    <property type="term" value="F:NADP binding"/>
    <property type="evidence" value="ECO:0007669"/>
    <property type="project" value="InterPro"/>
</dbReference>
<keyword evidence="2" id="KW-0285">Flavoprotein</keyword>
<dbReference type="CDD" id="cd02932">
    <property type="entry name" value="OYE_YqiM_FMN"/>
    <property type="match status" value="1"/>
</dbReference>
<evidence type="ECO:0000256" key="3">
    <source>
        <dbReference type="ARBA" id="ARBA00022643"/>
    </source>
</evidence>
<dbReference type="Pfam" id="PF00724">
    <property type="entry name" value="Oxidored_FMN"/>
    <property type="match status" value="1"/>
</dbReference>
<dbReference type="PANTHER" id="PTHR43303:SF4">
    <property type="entry name" value="NADPH DEHYDROGENASE C23G7.10C-RELATED"/>
    <property type="match status" value="1"/>
</dbReference>
<evidence type="ECO:0000256" key="4">
    <source>
        <dbReference type="ARBA" id="ARBA00022857"/>
    </source>
</evidence>
<feature type="domain" description="NADH:flavin oxidoreductase/NADH oxidase N-terminal" evidence="6">
    <location>
        <begin position="45"/>
        <end position="408"/>
    </location>
</feature>
<dbReference type="InterPro" id="IPR001155">
    <property type="entry name" value="OxRdtase_FMN_N"/>
</dbReference>
<dbReference type="EMBL" id="ML119882">
    <property type="protein sequence ID" value="RPA72060.1"/>
    <property type="molecule type" value="Genomic_DNA"/>
</dbReference>
<evidence type="ECO:0000313" key="8">
    <source>
        <dbReference type="Proteomes" id="UP000275078"/>
    </source>
</evidence>
<keyword evidence="4" id="KW-0521">NADP</keyword>
<protein>
    <submittedName>
        <fullName evidence="7">Putative NADH-dependent flavin oxidoreductase</fullName>
    </submittedName>
</protein>
<keyword evidence="3" id="KW-0288">FMN</keyword>
<comment type="cofactor">
    <cofactor evidence="1">
        <name>FMN</name>
        <dbReference type="ChEBI" id="CHEBI:58210"/>
    </cofactor>
</comment>
<evidence type="ECO:0000313" key="7">
    <source>
        <dbReference type="EMBL" id="RPA72060.1"/>
    </source>
</evidence>
<organism evidence="7 8">
    <name type="scientific">Ascobolus immersus RN42</name>
    <dbReference type="NCBI Taxonomy" id="1160509"/>
    <lineage>
        <taxon>Eukaryota</taxon>
        <taxon>Fungi</taxon>
        <taxon>Dikarya</taxon>
        <taxon>Ascomycota</taxon>
        <taxon>Pezizomycotina</taxon>
        <taxon>Pezizomycetes</taxon>
        <taxon>Pezizales</taxon>
        <taxon>Ascobolaceae</taxon>
        <taxon>Ascobolus</taxon>
    </lineage>
</organism>
<dbReference type="Gene3D" id="3.20.20.70">
    <property type="entry name" value="Aldolase class I"/>
    <property type="match status" value="1"/>
</dbReference>
<dbReference type="InterPro" id="IPR044152">
    <property type="entry name" value="YqjM-like"/>
</dbReference>
<evidence type="ECO:0000256" key="1">
    <source>
        <dbReference type="ARBA" id="ARBA00001917"/>
    </source>
</evidence>
<dbReference type="AlphaFoldDB" id="A0A3N4HJD3"/>
<dbReference type="OrthoDB" id="72788at2759"/>
<proteinExistence type="predicted"/>
<evidence type="ECO:0000256" key="5">
    <source>
        <dbReference type="ARBA" id="ARBA00023002"/>
    </source>
</evidence>
<dbReference type="Proteomes" id="UP000275078">
    <property type="component" value="Unassembled WGS sequence"/>
</dbReference>
<dbReference type="STRING" id="1160509.A0A3N4HJD3"/>
<accession>A0A3N4HJD3</accession>
<dbReference type="InterPro" id="IPR013785">
    <property type="entry name" value="Aldolase_TIM"/>
</dbReference>
<sequence>MATTAHRQKVNNPVKAAEGIPYFTAAQEPAPGTFIQTLDGKPQPKLFEPITIRGTTFQNRIWVAPMCQYSASATSTPTNWHISHLGSLAIGGAGLIIIEATAVAPIGRLSPHDLGLWSRDQLADYKNLTTFIHSQSCKIGIQLGHAGRKASCPPPWITFGGISWPEEGGWPDEVVGPSGGPEGAYSEQLPVPKELTVEEIQQVVADFGKSAALAVEAGFDAIEIHAAHGYLISSFLSPASNKRTDAYGGSFEGRTRIVFEVIESIRKNVPESMPLFIRFSASDNLENNPAYTGESWKIEDTVQLAQLIQERAVGVDLIDVSSGGNHPLQKLAAVPGYQVHMAAAIREGLKSLPSYSEPSKRVEVGTVGLITTGTQAEEILQKGDADVILVGRGFLKDRNLVFSWAEELGTEVEYTCQNRWVFQGRGPRKVVKKVEAKSEKEGTTIP</sequence>
<dbReference type="GO" id="GO:0003959">
    <property type="term" value="F:NADPH dehydrogenase activity"/>
    <property type="evidence" value="ECO:0007669"/>
    <property type="project" value="InterPro"/>
</dbReference>
<gene>
    <name evidence="7" type="ORF">BJ508DRAFT_315051</name>
</gene>